<proteinExistence type="predicted"/>
<organism evidence="1 2">
    <name type="scientific">Naganishia friedmannii</name>
    <dbReference type="NCBI Taxonomy" id="89922"/>
    <lineage>
        <taxon>Eukaryota</taxon>
        <taxon>Fungi</taxon>
        <taxon>Dikarya</taxon>
        <taxon>Basidiomycota</taxon>
        <taxon>Agaricomycotina</taxon>
        <taxon>Tremellomycetes</taxon>
        <taxon>Filobasidiales</taxon>
        <taxon>Filobasidiaceae</taxon>
        <taxon>Naganishia</taxon>
    </lineage>
</organism>
<evidence type="ECO:0000313" key="1">
    <source>
        <dbReference type="EMBL" id="KAJ9103297.1"/>
    </source>
</evidence>
<dbReference type="EMBL" id="JASBWT010000007">
    <property type="protein sequence ID" value="KAJ9103297.1"/>
    <property type="molecule type" value="Genomic_DNA"/>
</dbReference>
<sequence length="690" mass="75333">MPVATNGNGNHSQEVILITGAGGWLGGVLAQVIRKDPVYTDAQLILADIVEPKPPKGVSEDDYVVIKADLSEKSGVESLFTTKLGPPSVIYCLHGIMSRGAEDNFDLGMKINIDSTRLVLEAARKHKAPNGQPAKFIFTSSIAVFGGPLPHEVMPETQASPEGSYGCGKLIAELEPLHGVEAICPIGDSFDDPALDELEAWVASPGNVIENFVFASKVDTSNFKKHSRTVNLPGFTVSIKQELEALKDVCGQETLDLVKYKKDPVNARIVGSWARAFNNKYSLSLGFVLHPGGFRQIVENFKADVAVMNDFAQQPPIPDTEYKELKMRLSGKFADDNWGELLPAKKDLPTAPQPTRKSSGIAVQALVPKYNSFVAGSADLMESTFVNFKGQVDFQNPETGLGDYTGRQIRFGIREHAMIGLSNGMAAYQKGMFIPICSTFFMFFLYAAPAVRMAVLQGLRFIGIATHDSIGIGEDGPTHQPLELANYFKSLPNFNLLRPADAEEVMGAWQLALADENANTPSLLCLSRQAVPLLDGSDRSKVAKGAYVVYGHDIEPELTIVATGTEVSRAITTAKILSSTKKVRVVSMPLQKHFDAQSFEYRQSVLPTSKSLVVSLEAWGSYGWARYAHASLSMHTFGYSAPADQLYEKFGFKPENMASKIDAWVQKWKAESRLPAVGEFEELLLGYAQH</sequence>
<reference evidence="1" key="1">
    <citation type="submission" date="2023-04" db="EMBL/GenBank/DDBJ databases">
        <title>Draft Genome sequencing of Naganishia species isolated from polar environments using Oxford Nanopore Technology.</title>
        <authorList>
            <person name="Leo P."/>
            <person name="Venkateswaran K."/>
        </authorList>
    </citation>
    <scope>NUCLEOTIDE SEQUENCE</scope>
    <source>
        <strain evidence="1">MNA-CCFEE 5423</strain>
    </source>
</reference>
<evidence type="ECO:0000313" key="2">
    <source>
        <dbReference type="Proteomes" id="UP001227268"/>
    </source>
</evidence>
<name>A0ACC2VVD2_9TREE</name>
<keyword evidence="2" id="KW-1185">Reference proteome</keyword>
<protein>
    <submittedName>
        <fullName evidence="1">Uncharacterized protein</fullName>
    </submittedName>
</protein>
<accession>A0ACC2VVD2</accession>
<gene>
    <name evidence="1" type="ORF">QFC21_002720</name>
</gene>
<dbReference type="Proteomes" id="UP001227268">
    <property type="component" value="Unassembled WGS sequence"/>
</dbReference>
<comment type="caution">
    <text evidence="1">The sequence shown here is derived from an EMBL/GenBank/DDBJ whole genome shotgun (WGS) entry which is preliminary data.</text>
</comment>